<organism evidence="1">
    <name type="scientific">marine metagenome</name>
    <dbReference type="NCBI Taxonomy" id="408172"/>
    <lineage>
        <taxon>unclassified sequences</taxon>
        <taxon>metagenomes</taxon>
        <taxon>ecological metagenomes</taxon>
    </lineage>
</organism>
<name>A0A382EMK1_9ZZZZ</name>
<protein>
    <submittedName>
        <fullName evidence="1">Uncharacterized protein</fullName>
    </submittedName>
</protein>
<reference evidence="1" key="1">
    <citation type="submission" date="2018-05" db="EMBL/GenBank/DDBJ databases">
        <authorList>
            <person name="Lanie J.A."/>
            <person name="Ng W.-L."/>
            <person name="Kazmierczak K.M."/>
            <person name="Andrzejewski T.M."/>
            <person name="Davidsen T.M."/>
            <person name="Wayne K.J."/>
            <person name="Tettelin H."/>
            <person name="Glass J.I."/>
            <person name="Rusch D."/>
            <person name="Podicherti R."/>
            <person name="Tsui H.-C.T."/>
            <person name="Winkler M.E."/>
        </authorList>
    </citation>
    <scope>NUCLEOTIDE SEQUENCE</scope>
</reference>
<gene>
    <name evidence="1" type="ORF">METZ01_LOCUS204794</name>
</gene>
<proteinExistence type="predicted"/>
<sequence>MVGAVICHDARPILVVTGDDGRVVATKDSVSLDRDIDVAARVIEACC</sequence>
<dbReference type="EMBL" id="UINC01045317">
    <property type="protein sequence ID" value="SVB51940.1"/>
    <property type="molecule type" value="Genomic_DNA"/>
</dbReference>
<accession>A0A382EMK1</accession>
<dbReference type="AlphaFoldDB" id="A0A382EMK1"/>
<evidence type="ECO:0000313" key="1">
    <source>
        <dbReference type="EMBL" id="SVB51940.1"/>
    </source>
</evidence>